<keyword evidence="3" id="KW-1185">Reference proteome</keyword>
<keyword evidence="1" id="KW-0812">Transmembrane</keyword>
<evidence type="ECO:0000313" key="3">
    <source>
        <dbReference type="Proteomes" id="UP001604335"/>
    </source>
</evidence>
<accession>A0ABW7C9A7</accession>
<name>A0ABW7C9A7_9CYAN</name>
<proteinExistence type="predicted"/>
<protein>
    <submittedName>
        <fullName evidence="2">Uncharacterized protein</fullName>
    </submittedName>
</protein>
<dbReference type="RefSeq" id="WP_393010815.1">
    <property type="nucleotide sequence ID" value="NZ_JAZAQF010000021.1"/>
</dbReference>
<sequence length="187" mass="20535">MSSGNEKLGLLTQIILAIITFLGIVITSVLGNWDKLFGDGSVATPSPTSSVKANIAVTPTPSISTINHGSKESLIDSTIYIHISSEKQRNDATALMSKLRDDGASVLRVSNLVVDQVVPPEKIQNYFPQSEIQVRFFYEEDMAKAKRIKNLVNQGAWSDIQLIPLLKLLDKEPPGTLEIWYPASQPE</sequence>
<keyword evidence="1" id="KW-1133">Transmembrane helix</keyword>
<keyword evidence="1" id="KW-0472">Membrane</keyword>
<evidence type="ECO:0000256" key="1">
    <source>
        <dbReference type="SAM" id="Phobius"/>
    </source>
</evidence>
<feature type="transmembrane region" description="Helical" evidence="1">
    <location>
        <begin position="12"/>
        <end position="31"/>
    </location>
</feature>
<evidence type="ECO:0000313" key="2">
    <source>
        <dbReference type="EMBL" id="MFG3816740.1"/>
    </source>
</evidence>
<reference evidence="3" key="1">
    <citation type="journal article" date="2024" name="Algal Res.">
        <title>Biochemical, toxicological and genomic investigation of a high-biomass producing Limnothrix strain isolated from Italian shallow drinking water reservoir.</title>
        <authorList>
            <person name="Simonazzi M."/>
            <person name="Shishido T.K."/>
            <person name="Delbaje E."/>
            <person name="Wahlsten M."/>
            <person name="Fewer D.P."/>
            <person name="Sivonen K."/>
            <person name="Pezzolesi L."/>
            <person name="Pistocchi R."/>
        </authorList>
    </citation>
    <scope>NUCLEOTIDE SEQUENCE [LARGE SCALE GENOMIC DNA]</scope>
    <source>
        <strain evidence="3">LRLZ20PSL1</strain>
    </source>
</reference>
<dbReference type="EMBL" id="JAZAQF010000021">
    <property type="protein sequence ID" value="MFG3816740.1"/>
    <property type="molecule type" value="Genomic_DNA"/>
</dbReference>
<dbReference type="Proteomes" id="UP001604335">
    <property type="component" value="Unassembled WGS sequence"/>
</dbReference>
<gene>
    <name evidence="2" type="ORF">VPK24_03750</name>
</gene>
<comment type="caution">
    <text evidence="2">The sequence shown here is derived from an EMBL/GenBank/DDBJ whole genome shotgun (WGS) entry which is preliminary data.</text>
</comment>
<organism evidence="2 3">
    <name type="scientific">Limnothrix redekei LRLZ20PSL1</name>
    <dbReference type="NCBI Taxonomy" id="3112953"/>
    <lineage>
        <taxon>Bacteria</taxon>
        <taxon>Bacillati</taxon>
        <taxon>Cyanobacteriota</taxon>
        <taxon>Cyanophyceae</taxon>
        <taxon>Pseudanabaenales</taxon>
        <taxon>Pseudanabaenaceae</taxon>
        <taxon>Limnothrix</taxon>
    </lineage>
</organism>